<evidence type="ECO:0000256" key="1">
    <source>
        <dbReference type="SAM" id="MobiDB-lite"/>
    </source>
</evidence>
<dbReference type="RefSeq" id="WP_090812870.1">
    <property type="nucleotide sequence ID" value="NZ_FNKX01000005.1"/>
</dbReference>
<feature type="region of interest" description="Disordered" evidence="1">
    <location>
        <begin position="486"/>
        <end position="509"/>
    </location>
</feature>
<dbReference type="EMBL" id="FNKX01000005">
    <property type="protein sequence ID" value="SDR62952.1"/>
    <property type="molecule type" value="Genomic_DNA"/>
</dbReference>
<protein>
    <submittedName>
        <fullName evidence="2">Uncharacterized protein</fullName>
    </submittedName>
</protein>
<gene>
    <name evidence="2" type="ORF">SAMN05445850_8530</name>
</gene>
<dbReference type="Proteomes" id="UP000199365">
    <property type="component" value="Unassembled WGS sequence"/>
</dbReference>
<evidence type="ECO:0000313" key="3">
    <source>
        <dbReference type="Proteomes" id="UP000199365"/>
    </source>
</evidence>
<organism evidence="2 3">
    <name type="scientific">Paraburkholderia tuberum</name>
    <dbReference type="NCBI Taxonomy" id="157910"/>
    <lineage>
        <taxon>Bacteria</taxon>
        <taxon>Pseudomonadati</taxon>
        <taxon>Pseudomonadota</taxon>
        <taxon>Betaproteobacteria</taxon>
        <taxon>Burkholderiales</taxon>
        <taxon>Burkholderiaceae</taxon>
        <taxon>Paraburkholderia</taxon>
    </lineage>
</organism>
<accession>A0A1H1KLN4</accession>
<keyword evidence="3" id="KW-1185">Reference proteome</keyword>
<evidence type="ECO:0000313" key="2">
    <source>
        <dbReference type="EMBL" id="SDR62952.1"/>
    </source>
</evidence>
<proteinExistence type="predicted"/>
<reference evidence="3" key="1">
    <citation type="submission" date="2016-10" db="EMBL/GenBank/DDBJ databases">
        <authorList>
            <person name="Varghese N."/>
            <person name="Submissions S."/>
        </authorList>
    </citation>
    <scope>NUCLEOTIDE SEQUENCE [LARGE SCALE GENOMIC DNA]</scope>
    <source>
        <strain evidence="3">DUS833</strain>
    </source>
</reference>
<dbReference type="STRING" id="157910.SAMN05445850_8530"/>
<name>A0A1H1KLN4_9BURK</name>
<sequence length="509" mass="57971">MIALEEANINEVLAVGEITFAIPAQKFNVSCSISAEESLPVVTEFALRITFVCGSITPAQLQEFFGFSEKETAAVVKALLDERLIQWHEEELELTNYAKARFQDSSDNLPRFFKIQDWSSEVVFDLISFSPAERPARIHRTRSLIELEIKDADKQAKTLQWAEKSFQKYFNQICKKERADIYKISEVEAAERFSIPLPCVFRLNFDGQIDIRRDIDDASFGDRLEIAEAISDAMANQDRRSNRDFEVFVRRFDYEVLGKYLVEGSFDLRKYVHDLHVGKTVAYEDPRVTPILGALHLKKNAKILREWVRAWTKEEQADGEGGHDAVSGVWLGPRSSMWSRSRAAKDLIQDLHRLMIPTGYDQSRRHEVGIRTVVQERADQQALSNVYRDIFPRLFCSSQTVMDGDVEIFLIPDRFVCVLYHFHLAHHPITVPVGLISSHPLHVASATEVLQRLVFKSNVKLLHGSHTVEPFSAQREFAFLADSGKVTDGVKPSSSSGQDRPILSLKKKT</sequence>
<dbReference type="AlphaFoldDB" id="A0A1H1KLN4"/>